<gene>
    <name evidence="2" type="ORF">SAMN05660976_00633</name>
</gene>
<keyword evidence="3" id="KW-1185">Reference proteome</keyword>
<feature type="transmembrane region" description="Helical" evidence="1">
    <location>
        <begin position="84"/>
        <end position="107"/>
    </location>
</feature>
<organism evidence="2 3">
    <name type="scientific">Nonomuraea pusilla</name>
    <dbReference type="NCBI Taxonomy" id="46177"/>
    <lineage>
        <taxon>Bacteria</taxon>
        <taxon>Bacillati</taxon>
        <taxon>Actinomycetota</taxon>
        <taxon>Actinomycetes</taxon>
        <taxon>Streptosporangiales</taxon>
        <taxon>Streptosporangiaceae</taxon>
        <taxon>Nonomuraea</taxon>
    </lineage>
</organism>
<name>A0A1H7I4K3_9ACTN</name>
<keyword evidence="1" id="KW-0812">Transmembrane</keyword>
<dbReference type="RefSeq" id="WP_143078533.1">
    <property type="nucleotide sequence ID" value="NZ_FOBF01000002.1"/>
</dbReference>
<dbReference type="AlphaFoldDB" id="A0A1H7I4K3"/>
<dbReference type="STRING" id="46177.SAMN05660976_00633"/>
<feature type="transmembrane region" description="Helical" evidence="1">
    <location>
        <begin position="21"/>
        <end position="40"/>
    </location>
</feature>
<dbReference type="Proteomes" id="UP000198953">
    <property type="component" value="Unassembled WGS sequence"/>
</dbReference>
<evidence type="ECO:0000313" key="2">
    <source>
        <dbReference type="EMBL" id="SEK55465.1"/>
    </source>
</evidence>
<accession>A0A1H7I4K3</accession>
<dbReference type="EMBL" id="FOBF01000002">
    <property type="protein sequence ID" value="SEK55465.1"/>
    <property type="molecule type" value="Genomic_DNA"/>
</dbReference>
<sequence>MTVSRVPMDEGRVRARRATRNRCVMAATALVPGVLLLLVAQNAAMAAAGALGLAVAVLLGRHAYRRRYEADGGFDARHLAAADLRFFLVVAVLAVAAAALAGLGLLLG</sequence>
<keyword evidence="1" id="KW-0472">Membrane</keyword>
<keyword evidence="1" id="KW-1133">Transmembrane helix</keyword>
<feature type="transmembrane region" description="Helical" evidence="1">
    <location>
        <begin position="46"/>
        <end position="64"/>
    </location>
</feature>
<reference evidence="2 3" key="1">
    <citation type="submission" date="2016-10" db="EMBL/GenBank/DDBJ databases">
        <authorList>
            <person name="de Groot N.N."/>
        </authorList>
    </citation>
    <scope>NUCLEOTIDE SEQUENCE [LARGE SCALE GENOMIC DNA]</scope>
    <source>
        <strain evidence="2 3">DSM 43357</strain>
    </source>
</reference>
<proteinExistence type="predicted"/>
<protein>
    <submittedName>
        <fullName evidence="2">Uncharacterized protein</fullName>
    </submittedName>
</protein>
<evidence type="ECO:0000313" key="3">
    <source>
        <dbReference type="Proteomes" id="UP000198953"/>
    </source>
</evidence>
<evidence type="ECO:0000256" key="1">
    <source>
        <dbReference type="SAM" id="Phobius"/>
    </source>
</evidence>